<organism evidence="5 6">
    <name type="scientific">Mycobacterium branderi</name>
    <dbReference type="NCBI Taxonomy" id="43348"/>
    <lineage>
        <taxon>Bacteria</taxon>
        <taxon>Bacillati</taxon>
        <taxon>Actinomycetota</taxon>
        <taxon>Actinomycetes</taxon>
        <taxon>Mycobacteriales</taxon>
        <taxon>Mycobacteriaceae</taxon>
        <taxon>Mycobacterium</taxon>
    </lineage>
</organism>
<dbReference type="InterPro" id="IPR038332">
    <property type="entry name" value="PPE_sf"/>
</dbReference>
<dbReference type="RefSeq" id="WP_083134616.1">
    <property type="nucleotide sequence ID" value="NZ_AP022607.1"/>
</dbReference>
<dbReference type="SUPFAM" id="SSF140459">
    <property type="entry name" value="PE/PPE dimer-like"/>
    <property type="match status" value="1"/>
</dbReference>
<feature type="region of interest" description="Disordered" evidence="2">
    <location>
        <begin position="335"/>
        <end position="414"/>
    </location>
</feature>
<dbReference type="Pfam" id="PF00823">
    <property type="entry name" value="PPE"/>
    <property type="match status" value="1"/>
</dbReference>
<dbReference type="EMBL" id="AP022607">
    <property type="protein sequence ID" value="BBZ15023.1"/>
    <property type="molecule type" value="Genomic_DNA"/>
</dbReference>
<dbReference type="Gene3D" id="1.20.1260.20">
    <property type="entry name" value="PPE superfamily"/>
    <property type="match status" value="1"/>
</dbReference>
<geneLocation type="plasmid" evidence="4 7">
    <name>pJCM12687</name>
</geneLocation>
<dbReference type="InterPro" id="IPR000030">
    <property type="entry name" value="PPE_dom"/>
</dbReference>
<proteinExistence type="inferred from homology"/>
<reference evidence="4 7" key="2">
    <citation type="journal article" date="2019" name="Emerg. Microbes Infect.">
        <title>Comprehensive subspecies identification of 175 nontuberculous mycobacteria species based on 7547 genomic profiles.</title>
        <authorList>
            <person name="Matsumoto Y."/>
            <person name="Kinjo T."/>
            <person name="Motooka D."/>
            <person name="Nabeya D."/>
            <person name="Jung N."/>
            <person name="Uechi K."/>
            <person name="Horii T."/>
            <person name="Iida T."/>
            <person name="Fujita J."/>
            <person name="Nakamura S."/>
        </authorList>
    </citation>
    <scope>NUCLEOTIDE SEQUENCE [LARGE SCALE GENOMIC DNA]</scope>
    <source>
        <strain evidence="4 7">JCM 12687</strain>
        <plasmid evidence="4">pJCM12687</plasmid>
    </source>
</reference>
<dbReference type="Proteomes" id="UP000467379">
    <property type="component" value="Plasmid pJCM12687"/>
</dbReference>
<reference evidence="5 6" key="1">
    <citation type="submission" date="2016-12" db="EMBL/GenBank/DDBJ databases">
        <title>The new phylogeny of genus Mycobacterium.</title>
        <authorList>
            <person name="Tortoli E."/>
            <person name="Trovato A."/>
            <person name="Cirillo D.M."/>
        </authorList>
    </citation>
    <scope>NUCLEOTIDE SEQUENCE [LARGE SCALE GENOMIC DNA]</scope>
    <source>
        <strain evidence="5 6">DSM 44624</strain>
    </source>
</reference>
<evidence type="ECO:0000256" key="1">
    <source>
        <dbReference type="ARBA" id="ARBA00010652"/>
    </source>
</evidence>
<keyword evidence="7" id="KW-1185">Reference proteome</keyword>
<evidence type="ECO:0000313" key="5">
    <source>
        <dbReference type="EMBL" id="ORA29853.1"/>
    </source>
</evidence>
<protein>
    <recommendedName>
        <fullName evidence="3">PPE domain-containing protein</fullName>
    </recommendedName>
</protein>
<dbReference type="EMBL" id="MVHM01000034">
    <property type="protein sequence ID" value="ORA29853.1"/>
    <property type="molecule type" value="Genomic_DNA"/>
</dbReference>
<accession>A0A7I7WET6</accession>
<evidence type="ECO:0000313" key="4">
    <source>
        <dbReference type="EMBL" id="BBZ15023.1"/>
    </source>
</evidence>
<reference evidence="4" key="3">
    <citation type="submission" date="2020-02" db="EMBL/GenBank/DDBJ databases">
        <authorList>
            <person name="Matsumoto Y."/>
            <person name="Motooka D."/>
            <person name="Nakamura S."/>
        </authorList>
    </citation>
    <scope>NUCLEOTIDE SEQUENCE</scope>
    <source>
        <strain evidence="4">JCM 12687</strain>
        <plasmid evidence="4">pJCM12687</plasmid>
    </source>
</reference>
<dbReference type="PANTHER" id="PTHR46766">
    <property type="entry name" value="GLUTAMINE-RICH PROTEIN 2"/>
    <property type="match status" value="1"/>
</dbReference>
<dbReference type="AlphaFoldDB" id="A0A7I7WET6"/>
<evidence type="ECO:0000313" key="6">
    <source>
        <dbReference type="Proteomes" id="UP000192441"/>
    </source>
</evidence>
<dbReference type="GO" id="GO:0052572">
    <property type="term" value="P:response to host immune response"/>
    <property type="evidence" value="ECO:0007669"/>
    <property type="project" value="TreeGrafter"/>
</dbReference>
<dbReference type="OrthoDB" id="4721978at2"/>
<dbReference type="Proteomes" id="UP000192441">
    <property type="component" value="Unassembled WGS sequence"/>
</dbReference>
<dbReference type="PANTHER" id="PTHR46766:SF1">
    <property type="entry name" value="GLUTAMINE-RICH PROTEIN 2"/>
    <property type="match status" value="1"/>
</dbReference>
<feature type="compositionally biased region" description="Basic and acidic residues" evidence="2">
    <location>
        <begin position="405"/>
        <end position="414"/>
    </location>
</feature>
<comment type="similarity">
    <text evidence="1">Belongs to the mycobacterial PPE family.</text>
</comment>
<feature type="domain" description="PPE" evidence="3">
    <location>
        <begin position="8"/>
        <end position="167"/>
    </location>
</feature>
<evidence type="ECO:0000259" key="3">
    <source>
        <dbReference type="Pfam" id="PF00823"/>
    </source>
</evidence>
<evidence type="ECO:0000256" key="2">
    <source>
        <dbReference type="SAM" id="MobiDB-lite"/>
    </source>
</evidence>
<sequence>MTLYGDSAANPPEVNYYTLTAGDHAVSAAAAAAGHQALADMLTSEMAMMGVNAASTAAGGWQGIGGAAMVMSAAQFVEVMGLAVAWLQEASMTAGEIVEAYQAAFEGMVPGPVSDTNRATQFALVQTNFIGQNTPAIVALDGDYYGHHWPTNASWMASFEAVVSAALPVLATPAPFLPTASNPAAPAAGVGAAAAQAGASAGMQASTQAMTQSATAVGPASEAAGTPASSATEMTSFLGQGMSMIGELPQAAGQIPQTLGQLPQLAGSLPQMASGLLGPLQTMGAGLGAQNVAEPAAALSSEAALASAGAGTGAGAGGGGAGFGGASLASTFTRPVSSFSTPAQPKLPGGWTGGPTAPEPVAAGAQPSGMGGGGLYGAPAAMGREGGASSEKPPTRTMQITARPAVDRGDRQRN</sequence>
<keyword evidence="4" id="KW-0614">Plasmid</keyword>
<gene>
    <name evidence="5" type="ORF">BST20_27750</name>
    <name evidence="4" type="ORF">MBRA_52180</name>
</gene>
<name>A0A7I7WET6_9MYCO</name>
<evidence type="ECO:0000313" key="7">
    <source>
        <dbReference type="Proteomes" id="UP000467379"/>
    </source>
</evidence>